<name>A0ACB7Z4P8_9ERIC</name>
<organism evidence="1 2">
    <name type="scientific">Vaccinium darrowii</name>
    <dbReference type="NCBI Taxonomy" id="229202"/>
    <lineage>
        <taxon>Eukaryota</taxon>
        <taxon>Viridiplantae</taxon>
        <taxon>Streptophyta</taxon>
        <taxon>Embryophyta</taxon>
        <taxon>Tracheophyta</taxon>
        <taxon>Spermatophyta</taxon>
        <taxon>Magnoliopsida</taxon>
        <taxon>eudicotyledons</taxon>
        <taxon>Gunneridae</taxon>
        <taxon>Pentapetalae</taxon>
        <taxon>asterids</taxon>
        <taxon>Ericales</taxon>
        <taxon>Ericaceae</taxon>
        <taxon>Vaccinioideae</taxon>
        <taxon>Vaccinieae</taxon>
        <taxon>Vaccinium</taxon>
    </lineage>
</organism>
<sequence length="129" mass="13960">MGDVNDGLKKLGFGSQLQMVVETIGCNCLALAARDVIVLYQVADFVASVATSHEDRTSMPFFGLWILVWVLSRSSLRLVSDSTKKLAVSTNDNGIKILANADGMRLLRTVESRSIDASRFGSPAVVKVK</sequence>
<evidence type="ECO:0000313" key="1">
    <source>
        <dbReference type="EMBL" id="KAH7860735.1"/>
    </source>
</evidence>
<protein>
    <submittedName>
        <fullName evidence="1">Uncharacterized protein</fullName>
    </submittedName>
</protein>
<accession>A0ACB7Z4P8</accession>
<reference evidence="1 2" key="1">
    <citation type="journal article" date="2021" name="Hortic Res">
        <title>High-quality reference genome and annotation aids understanding of berry development for evergreen blueberry (Vaccinium darrowii).</title>
        <authorList>
            <person name="Yu J."/>
            <person name="Hulse-Kemp A.M."/>
            <person name="Babiker E."/>
            <person name="Staton M."/>
        </authorList>
    </citation>
    <scope>NUCLEOTIDE SEQUENCE [LARGE SCALE GENOMIC DNA]</scope>
    <source>
        <strain evidence="2">cv. NJ 8807/NJ 8810</strain>
        <tissue evidence="1">Young leaf</tissue>
    </source>
</reference>
<dbReference type="Proteomes" id="UP000828048">
    <property type="component" value="Chromosome 4"/>
</dbReference>
<comment type="caution">
    <text evidence="1">The sequence shown here is derived from an EMBL/GenBank/DDBJ whole genome shotgun (WGS) entry which is preliminary data.</text>
</comment>
<keyword evidence="2" id="KW-1185">Reference proteome</keyword>
<dbReference type="EMBL" id="CM037154">
    <property type="protein sequence ID" value="KAH7860735.1"/>
    <property type="molecule type" value="Genomic_DNA"/>
</dbReference>
<evidence type="ECO:0000313" key="2">
    <source>
        <dbReference type="Proteomes" id="UP000828048"/>
    </source>
</evidence>
<gene>
    <name evidence="1" type="ORF">Vadar_017405</name>
</gene>
<proteinExistence type="predicted"/>